<accession>A0ACB9X9Z6</accession>
<proteinExistence type="predicted"/>
<comment type="caution">
    <text evidence="1">The sequence shown here is derived from an EMBL/GenBank/DDBJ whole genome shotgun (WGS) entry which is preliminary data.</text>
</comment>
<dbReference type="EMBL" id="CM043792">
    <property type="protein sequence ID" value="KAI4822709.1"/>
    <property type="molecule type" value="Genomic_DNA"/>
</dbReference>
<organism evidence="1 2">
    <name type="scientific">Chaenocephalus aceratus</name>
    <name type="common">Blackfin icefish</name>
    <name type="synonym">Chaenichthys aceratus</name>
    <dbReference type="NCBI Taxonomy" id="36190"/>
    <lineage>
        <taxon>Eukaryota</taxon>
        <taxon>Metazoa</taxon>
        <taxon>Chordata</taxon>
        <taxon>Craniata</taxon>
        <taxon>Vertebrata</taxon>
        <taxon>Euteleostomi</taxon>
        <taxon>Actinopterygii</taxon>
        <taxon>Neopterygii</taxon>
        <taxon>Teleostei</taxon>
        <taxon>Neoteleostei</taxon>
        <taxon>Acanthomorphata</taxon>
        <taxon>Eupercaria</taxon>
        <taxon>Perciformes</taxon>
        <taxon>Notothenioidei</taxon>
        <taxon>Channichthyidae</taxon>
        <taxon>Chaenocephalus</taxon>
    </lineage>
</organism>
<dbReference type="Proteomes" id="UP001057452">
    <property type="component" value="Chromosome 8"/>
</dbReference>
<keyword evidence="2" id="KW-1185">Reference proteome</keyword>
<reference evidence="1" key="1">
    <citation type="submission" date="2022-05" db="EMBL/GenBank/DDBJ databases">
        <title>Chromosome-level genome of Chaenocephalus aceratus.</title>
        <authorList>
            <person name="Park H."/>
        </authorList>
    </citation>
    <scope>NUCLEOTIDE SEQUENCE</scope>
    <source>
        <strain evidence="1">KU_202001</strain>
    </source>
</reference>
<evidence type="ECO:0000313" key="2">
    <source>
        <dbReference type="Proteomes" id="UP001057452"/>
    </source>
</evidence>
<sequence>MGMKLAGLAKLPEKTQSKYWTEVNCGLMARTTKYVCELWNLKRPIPGPEYGFSVRDGVVRFDYPQSADPQTLNGKCDMYSQAVPEMCYVSITSEPS</sequence>
<name>A0ACB9X9Z6_CHAAC</name>
<protein>
    <submittedName>
        <fullName evidence="1">Uncharacterized protein</fullName>
    </submittedName>
</protein>
<gene>
    <name evidence="1" type="ORF">KUCAC02_008240</name>
</gene>
<evidence type="ECO:0000313" key="1">
    <source>
        <dbReference type="EMBL" id="KAI4822709.1"/>
    </source>
</evidence>